<keyword evidence="4" id="KW-1185">Reference proteome</keyword>
<evidence type="ECO:0008006" key="5">
    <source>
        <dbReference type="Google" id="ProtNLM"/>
    </source>
</evidence>
<dbReference type="KEGG" id="more:E1B28_012656"/>
<dbReference type="AlphaFoldDB" id="A0A9P7UP67"/>
<reference evidence="3" key="1">
    <citation type="journal article" date="2021" name="Genome Biol. Evol.">
        <title>The assembled and annotated genome of the fairy-ring fungus Marasmius oreades.</title>
        <authorList>
            <person name="Hiltunen M."/>
            <person name="Ament-Velasquez S.L."/>
            <person name="Johannesson H."/>
        </authorList>
    </citation>
    <scope>NUCLEOTIDE SEQUENCE</scope>
    <source>
        <strain evidence="3">03SP1</strain>
    </source>
</reference>
<comment type="similarity">
    <text evidence="1">Belongs to the trichodiene synthase family.</text>
</comment>
<evidence type="ECO:0000313" key="3">
    <source>
        <dbReference type="EMBL" id="KAG7088685.1"/>
    </source>
</evidence>
<organism evidence="3 4">
    <name type="scientific">Marasmius oreades</name>
    <name type="common">fairy-ring Marasmius</name>
    <dbReference type="NCBI Taxonomy" id="181124"/>
    <lineage>
        <taxon>Eukaryota</taxon>
        <taxon>Fungi</taxon>
        <taxon>Dikarya</taxon>
        <taxon>Basidiomycota</taxon>
        <taxon>Agaricomycotina</taxon>
        <taxon>Agaricomycetes</taxon>
        <taxon>Agaricomycetidae</taxon>
        <taxon>Agaricales</taxon>
        <taxon>Marasmiineae</taxon>
        <taxon>Marasmiaceae</taxon>
        <taxon>Marasmius</taxon>
    </lineage>
</organism>
<gene>
    <name evidence="3" type="ORF">E1B28_012656</name>
</gene>
<dbReference type="Gene3D" id="1.10.600.10">
    <property type="entry name" value="Farnesyl Diphosphate Synthase"/>
    <property type="match status" value="1"/>
</dbReference>
<name>A0A9P7UP67_9AGAR</name>
<dbReference type="Proteomes" id="UP001049176">
    <property type="component" value="Chromosome 8"/>
</dbReference>
<dbReference type="RefSeq" id="XP_043005156.1">
    <property type="nucleotide sequence ID" value="XM_043157788.1"/>
</dbReference>
<dbReference type="SFLD" id="SFLDG01021">
    <property type="entry name" value="Trichodiene_Synthase_Like"/>
    <property type="match status" value="1"/>
</dbReference>
<protein>
    <recommendedName>
        <fullName evidence="5">Terpenoid synthase</fullName>
    </recommendedName>
</protein>
<dbReference type="InterPro" id="IPR024652">
    <property type="entry name" value="Trichodiene_synth"/>
</dbReference>
<comment type="caution">
    <text evidence="3">The sequence shown here is derived from an EMBL/GenBank/DDBJ whole genome shotgun (WGS) entry which is preliminary data.</text>
</comment>
<proteinExistence type="inferred from homology"/>
<evidence type="ECO:0000256" key="2">
    <source>
        <dbReference type="ARBA" id="ARBA00023239"/>
    </source>
</evidence>
<evidence type="ECO:0000256" key="1">
    <source>
        <dbReference type="ARBA" id="ARBA00007946"/>
    </source>
</evidence>
<evidence type="ECO:0000313" key="4">
    <source>
        <dbReference type="Proteomes" id="UP001049176"/>
    </source>
</evidence>
<dbReference type="SFLD" id="SFLDS00005">
    <property type="entry name" value="Isoprenoid_Synthase_Type_I"/>
    <property type="match status" value="1"/>
</dbReference>
<dbReference type="GO" id="GO:0016838">
    <property type="term" value="F:carbon-oxygen lyase activity, acting on phosphates"/>
    <property type="evidence" value="ECO:0007669"/>
    <property type="project" value="InterPro"/>
</dbReference>
<dbReference type="OrthoDB" id="2998174at2759"/>
<dbReference type="GeneID" id="66081731"/>
<keyword evidence="2" id="KW-0456">Lyase</keyword>
<dbReference type="EMBL" id="CM032188">
    <property type="protein sequence ID" value="KAG7088685.1"/>
    <property type="molecule type" value="Genomic_DNA"/>
</dbReference>
<dbReference type="InterPro" id="IPR008949">
    <property type="entry name" value="Isoprenoid_synthase_dom_sf"/>
</dbReference>
<sequence>MNSSQGKNKTTSLSYTARSFIQRMVTELLEKCGITLDQLPFDQDLYDECKEIMASEYHIPSSLYPWFERYLSVGVIIASTSYSHLPKSHRVYVAVYTASATALDDIFSQHHQQMEAFNERFVMGVSQDDPILDALAKTLMSTSDLYGRIQSNLIVTSTLDFITSLMMDMEIKQMTNLNSPSFAAFCRDMSGISKSYAMFIFPQEVSLAAYVQCLPQLGNFINGMNDVLSFYKEEIAGEEENFASMLAKESSITKYEAIQRIADDVAEADKNISKGLAGNRLALDSWKSFKRGYVRFHTSCCRYKLDELFKPLPVVTTSLPRRARGVDDL</sequence>
<dbReference type="SUPFAM" id="SSF48576">
    <property type="entry name" value="Terpenoid synthases"/>
    <property type="match status" value="1"/>
</dbReference>
<accession>A0A9P7UP67</accession>
<dbReference type="Pfam" id="PF06330">
    <property type="entry name" value="TRI5"/>
    <property type="match status" value="1"/>
</dbReference>